<name>A0A2H3KU95_9CHLR</name>
<keyword evidence="1" id="KW-1133">Transmembrane helix</keyword>
<dbReference type="OrthoDB" id="146450at2"/>
<sequence length="306" mass="34080">MSSRYLDMVRGQRRRGNGGWQFTAKSLLALLAVVAMIGSAVYWWGVQSQLTNNWVVATAFTAILVLAPPSLTSFLIPWSPGGMLLQKINARTWGYAVIIGASLYLLYYSFEIQYSWWASQPVVAGTGLILQQVIIGIIGFIIIPALLWTPVTSEELVEQVRQAHLVRRYELQTQADIAILRATLLRAQEKALIGFANLTVQEKEELAGVMRGLVKGIDHTLRDIGESVKTVSGATVPFSSLDDNDDIRSYLDYIHESLTDNALIPGRNRTQERVPVAVQSQQAHGEAYYDDAGRYVEGRHRPTGRY</sequence>
<keyword evidence="1" id="KW-0472">Membrane</keyword>
<gene>
    <name evidence="2" type="ORF">A9Q02_02030</name>
</gene>
<reference evidence="2 3" key="1">
    <citation type="submission" date="2016-05" db="EMBL/GenBank/DDBJ databases">
        <authorList>
            <person name="Lavstsen T."/>
            <person name="Jespersen J.S."/>
        </authorList>
    </citation>
    <scope>NUCLEOTIDE SEQUENCE [LARGE SCALE GENOMIC DNA]</scope>
    <source>
        <strain evidence="2 3">B7-9</strain>
    </source>
</reference>
<feature type="transmembrane region" description="Helical" evidence="1">
    <location>
        <begin position="90"/>
        <end position="110"/>
    </location>
</feature>
<keyword evidence="1" id="KW-0812">Transmembrane</keyword>
<dbReference type="Proteomes" id="UP000220922">
    <property type="component" value="Unassembled WGS sequence"/>
</dbReference>
<keyword evidence="2" id="KW-0808">Transferase</keyword>
<keyword evidence="2" id="KW-0418">Kinase</keyword>
<keyword evidence="3" id="KW-1185">Reference proteome</keyword>
<evidence type="ECO:0000256" key="1">
    <source>
        <dbReference type="SAM" id="Phobius"/>
    </source>
</evidence>
<feature type="transmembrane region" description="Helical" evidence="1">
    <location>
        <begin position="122"/>
        <end position="148"/>
    </location>
</feature>
<accession>A0A2H3KU95</accession>
<protein>
    <submittedName>
        <fullName evidence="2">Histidine kinase</fullName>
    </submittedName>
</protein>
<feature type="transmembrane region" description="Helical" evidence="1">
    <location>
        <begin position="56"/>
        <end position="78"/>
    </location>
</feature>
<organism evidence="2 3">
    <name type="scientific">Candidatus Chloroploca asiatica</name>
    <dbReference type="NCBI Taxonomy" id="1506545"/>
    <lineage>
        <taxon>Bacteria</taxon>
        <taxon>Bacillati</taxon>
        <taxon>Chloroflexota</taxon>
        <taxon>Chloroflexia</taxon>
        <taxon>Chloroflexales</taxon>
        <taxon>Chloroflexineae</taxon>
        <taxon>Oscillochloridaceae</taxon>
        <taxon>Candidatus Chloroploca</taxon>
    </lineage>
</organism>
<evidence type="ECO:0000313" key="2">
    <source>
        <dbReference type="EMBL" id="PDV98882.1"/>
    </source>
</evidence>
<evidence type="ECO:0000313" key="3">
    <source>
        <dbReference type="Proteomes" id="UP000220922"/>
    </source>
</evidence>
<feature type="transmembrane region" description="Helical" evidence="1">
    <location>
        <begin position="22"/>
        <end position="44"/>
    </location>
</feature>
<dbReference type="RefSeq" id="WP_097653329.1">
    <property type="nucleotide sequence ID" value="NZ_LYXE01000090.1"/>
</dbReference>
<dbReference type="EMBL" id="LYXE01000090">
    <property type="protein sequence ID" value="PDV98882.1"/>
    <property type="molecule type" value="Genomic_DNA"/>
</dbReference>
<dbReference type="AlphaFoldDB" id="A0A2H3KU95"/>
<comment type="caution">
    <text evidence="2">The sequence shown here is derived from an EMBL/GenBank/DDBJ whole genome shotgun (WGS) entry which is preliminary data.</text>
</comment>
<proteinExistence type="predicted"/>
<dbReference type="GO" id="GO:0016301">
    <property type="term" value="F:kinase activity"/>
    <property type="evidence" value="ECO:0007669"/>
    <property type="project" value="UniProtKB-KW"/>
</dbReference>